<dbReference type="PANTHER" id="PTHR31415:SF166">
    <property type="entry name" value="LATE EMBRYOGENESIS ABUNDANT (LEA) HYDROXYPROLINE-RICH GLYCOPROTEIN FAMILY"/>
    <property type="match status" value="1"/>
</dbReference>
<proteinExistence type="predicted"/>
<dbReference type="Proteomes" id="UP000436088">
    <property type="component" value="Unassembled WGS sequence"/>
</dbReference>
<evidence type="ECO:0000256" key="3">
    <source>
        <dbReference type="SAM" id="Phobius"/>
    </source>
</evidence>
<accession>A0A6A2XE63</accession>
<evidence type="ECO:0000256" key="1">
    <source>
        <dbReference type="ARBA" id="ARBA00004370"/>
    </source>
</evidence>
<dbReference type="AlphaFoldDB" id="A0A6A2XE63"/>
<evidence type="ECO:0000313" key="5">
    <source>
        <dbReference type="Proteomes" id="UP000436088"/>
    </source>
</evidence>
<dbReference type="PANTHER" id="PTHR31415">
    <property type="entry name" value="OS05G0367900 PROTEIN"/>
    <property type="match status" value="1"/>
</dbReference>
<keyword evidence="2 3" id="KW-0472">Membrane</keyword>
<dbReference type="GO" id="GO:0098542">
    <property type="term" value="P:defense response to other organism"/>
    <property type="evidence" value="ECO:0007669"/>
    <property type="project" value="InterPro"/>
</dbReference>
<gene>
    <name evidence="4" type="ORF">F3Y22_tig00116997pilonHSYRG00245</name>
</gene>
<sequence length="184" mass="20673">MAAQDCGHHDDDEQRVKRITIAIVGFFVVFGIVVFLVWAILHPDKPRFILQDVTIYAFNLTATNLLQTSKSLSSHNPNDKIGIYYQKLDIFASYHNQQITLPTLLPRTYQGHLVVTVWSPFFIRQCGAGGAVSGRRVEPGLEYWHGDAQCHGLRATEMGSGDLGFGEVSNKRQLSGLYFLFRSN</sequence>
<comment type="caution">
    <text evidence="4">The sequence shown here is derived from an EMBL/GenBank/DDBJ whole genome shotgun (WGS) entry which is preliminary data.</text>
</comment>
<protein>
    <submittedName>
        <fullName evidence="4">CCR4-associated factor 1-8</fullName>
    </submittedName>
</protein>
<dbReference type="GO" id="GO:0005886">
    <property type="term" value="C:plasma membrane"/>
    <property type="evidence" value="ECO:0007669"/>
    <property type="project" value="TreeGrafter"/>
</dbReference>
<organism evidence="4 5">
    <name type="scientific">Hibiscus syriacus</name>
    <name type="common">Rose of Sharon</name>
    <dbReference type="NCBI Taxonomy" id="106335"/>
    <lineage>
        <taxon>Eukaryota</taxon>
        <taxon>Viridiplantae</taxon>
        <taxon>Streptophyta</taxon>
        <taxon>Embryophyta</taxon>
        <taxon>Tracheophyta</taxon>
        <taxon>Spermatophyta</taxon>
        <taxon>Magnoliopsida</taxon>
        <taxon>eudicotyledons</taxon>
        <taxon>Gunneridae</taxon>
        <taxon>Pentapetalae</taxon>
        <taxon>rosids</taxon>
        <taxon>malvids</taxon>
        <taxon>Malvales</taxon>
        <taxon>Malvaceae</taxon>
        <taxon>Malvoideae</taxon>
        <taxon>Hibiscus</taxon>
    </lineage>
</organism>
<feature type="transmembrane region" description="Helical" evidence="3">
    <location>
        <begin position="19"/>
        <end position="41"/>
    </location>
</feature>
<dbReference type="InterPro" id="IPR044839">
    <property type="entry name" value="NDR1-like"/>
</dbReference>
<reference evidence="4" key="1">
    <citation type="submission" date="2019-09" db="EMBL/GenBank/DDBJ databases">
        <title>Draft genome information of white flower Hibiscus syriacus.</title>
        <authorList>
            <person name="Kim Y.-M."/>
        </authorList>
    </citation>
    <scope>NUCLEOTIDE SEQUENCE [LARGE SCALE GENOMIC DNA]</scope>
    <source>
        <strain evidence="4">YM2019G1</strain>
    </source>
</reference>
<keyword evidence="3" id="KW-0812">Transmembrane</keyword>
<keyword evidence="5" id="KW-1185">Reference proteome</keyword>
<keyword evidence="3" id="KW-1133">Transmembrane helix</keyword>
<comment type="subcellular location">
    <subcellularLocation>
        <location evidence="1">Membrane</location>
    </subcellularLocation>
</comment>
<evidence type="ECO:0000256" key="2">
    <source>
        <dbReference type="ARBA" id="ARBA00023136"/>
    </source>
</evidence>
<dbReference type="EMBL" id="VEPZ02001762">
    <property type="protein sequence ID" value="KAE8656729.1"/>
    <property type="molecule type" value="Genomic_DNA"/>
</dbReference>
<name>A0A6A2XE63_HIBSY</name>
<dbReference type="GO" id="GO:0009506">
    <property type="term" value="C:plasmodesma"/>
    <property type="evidence" value="ECO:0007669"/>
    <property type="project" value="TreeGrafter"/>
</dbReference>
<evidence type="ECO:0000313" key="4">
    <source>
        <dbReference type="EMBL" id="KAE8656729.1"/>
    </source>
</evidence>